<feature type="transmembrane region" description="Helical" evidence="2">
    <location>
        <begin position="133"/>
        <end position="156"/>
    </location>
</feature>
<sequence length="192" mass="21010">MEPVFTVAQEPPVLPPQQQPHRLGLGETMPVQGGGWRRPARCALAVVLFLAVTGNFAFAAYRARHRSRDLSFVLVAYFLLVLLVSCVARLEQLRRDPAARVAERRWLRIGVWGVSVALANTFASRVADAMPRLALKLVVWGVTAVILGLGFHFLLFSKDADRCCDGELGRGQADAGDRPATALHGQSPEEKV</sequence>
<evidence type="ECO:0000313" key="4">
    <source>
        <dbReference type="Proteomes" id="UP000275267"/>
    </source>
</evidence>
<protein>
    <submittedName>
        <fullName evidence="3">Uncharacterized protein</fullName>
    </submittedName>
</protein>
<reference evidence="4" key="1">
    <citation type="journal article" date="2019" name="Nat. Commun.">
        <title>The genome of broomcorn millet.</title>
        <authorList>
            <person name="Zou C."/>
            <person name="Miki D."/>
            <person name="Li D."/>
            <person name="Tang Q."/>
            <person name="Xiao L."/>
            <person name="Rajput S."/>
            <person name="Deng P."/>
            <person name="Jia W."/>
            <person name="Huang R."/>
            <person name="Zhang M."/>
            <person name="Sun Y."/>
            <person name="Hu J."/>
            <person name="Fu X."/>
            <person name="Schnable P.S."/>
            <person name="Li F."/>
            <person name="Zhang H."/>
            <person name="Feng B."/>
            <person name="Zhu X."/>
            <person name="Liu R."/>
            <person name="Schnable J.C."/>
            <person name="Zhu J.-K."/>
            <person name="Zhang H."/>
        </authorList>
    </citation>
    <scope>NUCLEOTIDE SEQUENCE [LARGE SCALE GENOMIC DNA]</scope>
</reference>
<dbReference type="OrthoDB" id="683097at2759"/>
<proteinExistence type="predicted"/>
<name>A0A3L6SU90_PANMI</name>
<keyword evidence="2" id="KW-0812">Transmembrane</keyword>
<keyword evidence="2" id="KW-0472">Membrane</keyword>
<keyword evidence="2" id="KW-1133">Transmembrane helix</keyword>
<feature type="region of interest" description="Disordered" evidence="1">
    <location>
        <begin position="173"/>
        <end position="192"/>
    </location>
</feature>
<feature type="region of interest" description="Disordered" evidence="1">
    <location>
        <begin position="1"/>
        <end position="25"/>
    </location>
</feature>
<evidence type="ECO:0000313" key="3">
    <source>
        <dbReference type="EMBL" id="RLN25244.1"/>
    </source>
</evidence>
<organism evidence="3 4">
    <name type="scientific">Panicum miliaceum</name>
    <name type="common">Proso millet</name>
    <name type="synonym">Broomcorn millet</name>
    <dbReference type="NCBI Taxonomy" id="4540"/>
    <lineage>
        <taxon>Eukaryota</taxon>
        <taxon>Viridiplantae</taxon>
        <taxon>Streptophyta</taxon>
        <taxon>Embryophyta</taxon>
        <taxon>Tracheophyta</taxon>
        <taxon>Spermatophyta</taxon>
        <taxon>Magnoliopsida</taxon>
        <taxon>Liliopsida</taxon>
        <taxon>Poales</taxon>
        <taxon>Poaceae</taxon>
        <taxon>PACMAD clade</taxon>
        <taxon>Panicoideae</taxon>
        <taxon>Panicodae</taxon>
        <taxon>Paniceae</taxon>
        <taxon>Panicinae</taxon>
        <taxon>Panicum</taxon>
        <taxon>Panicum sect. Panicum</taxon>
    </lineage>
</organism>
<dbReference type="Proteomes" id="UP000275267">
    <property type="component" value="Unassembled WGS sequence"/>
</dbReference>
<dbReference type="AlphaFoldDB" id="A0A3L6SU90"/>
<evidence type="ECO:0000256" key="2">
    <source>
        <dbReference type="SAM" id="Phobius"/>
    </source>
</evidence>
<dbReference type="PANTHER" id="PTHR46610">
    <property type="entry name" value="OS05G0181300 PROTEIN"/>
    <property type="match status" value="1"/>
</dbReference>
<feature type="transmembrane region" description="Helical" evidence="2">
    <location>
        <begin position="109"/>
        <end position="127"/>
    </location>
</feature>
<accession>A0A3L6SU90</accession>
<feature type="transmembrane region" description="Helical" evidence="2">
    <location>
        <begin position="70"/>
        <end position="88"/>
    </location>
</feature>
<dbReference type="PANTHER" id="PTHR46610:SF18">
    <property type="entry name" value="OS01G0183850 PROTEIN"/>
    <property type="match status" value="1"/>
</dbReference>
<dbReference type="Pfam" id="PF20100">
    <property type="entry name" value="DUF6490"/>
    <property type="match status" value="1"/>
</dbReference>
<keyword evidence="4" id="KW-1185">Reference proteome</keyword>
<comment type="caution">
    <text evidence="3">The sequence shown here is derived from an EMBL/GenBank/DDBJ whole genome shotgun (WGS) entry which is preliminary data.</text>
</comment>
<evidence type="ECO:0000256" key="1">
    <source>
        <dbReference type="SAM" id="MobiDB-lite"/>
    </source>
</evidence>
<dbReference type="InterPro" id="IPR045501">
    <property type="entry name" value="DUF6490"/>
</dbReference>
<gene>
    <name evidence="3" type="ORF">C2845_PM07G36940</name>
</gene>
<feature type="transmembrane region" description="Helical" evidence="2">
    <location>
        <begin position="42"/>
        <end position="64"/>
    </location>
</feature>
<dbReference type="EMBL" id="PQIB02000004">
    <property type="protein sequence ID" value="RLN25244.1"/>
    <property type="molecule type" value="Genomic_DNA"/>
</dbReference>